<feature type="transmembrane region" description="Helical" evidence="5">
    <location>
        <begin position="61"/>
        <end position="82"/>
    </location>
</feature>
<keyword evidence="3 5" id="KW-1133">Transmembrane helix</keyword>
<evidence type="ECO:0000313" key="7">
    <source>
        <dbReference type="EMBL" id="KIO14580.1"/>
    </source>
</evidence>
<keyword evidence="4 5" id="KW-0472">Membrane</keyword>
<comment type="subcellular location">
    <subcellularLocation>
        <location evidence="1">Membrane</location>
        <topology evidence="1">Multi-pass membrane protein</topology>
    </subcellularLocation>
</comment>
<feature type="transmembrane region" description="Helical" evidence="5">
    <location>
        <begin position="34"/>
        <end position="54"/>
    </location>
</feature>
<feature type="non-terminal residue" evidence="7">
    <location>
        <position position="1"/>
    </location>
</feature>
<dbReference type="PANTHER" id="PTHR23508">
    <property type="entry name" value="CARBOXYLIC ACID TRANSPORTER PROTEIN HOMOLOG"/>
    <property type="match status" value="1"/>
</dbReference>
<reference evidence="7 8" key="1">
    <citation type="submission" date="2014-04" db="EMBL/GenBank/DDBJ databases">
        <authorList>
            <consortium name="DOE Joint Genome Institute"/>
            <person name="Kuo A."/>
            <person name="Kohler A."/>
            <person name="Costa M.D."/>
            <person name="Nagy L.G."/>
            <person name="Floudas D."/>
            <person name="Copeland A."/>
            <person name="Barry K.W."/>
            <person name="Cichocki N."/>
            <person name="Veneault-Fourrey C."/>
            <person name="LaButti K."/>
            <person name="Lindquist E.A."/>
            <person name="Lipzen A."/>
            <person name="Lundell T."/>
            <person name="Morin E."/>
            <person name="Murat C."/>
            <person name="Sun H."/>
            <person name="Tunlid A."/>
            <person name="Henrissat B."/>
            <person name="Grigoriev I.V."/>
            <person name="Hibbett D.S."/>
            <person name="Martin F."/>
            <person name="Nordberg H.P."/>
            <person name="Cantor M.N."/>
            <person name="Hua S.X."/>
        </authorList>
    </citation>
    <scope>NUCLEOTIDE SEQUENCE [LARGE SCALE GENOMIC DNA]</scope>
    <source>
        <strain evidence="7 8">Marx 270</strain>
    </source>
</reference>
<dbReference type="InParanoid" id="A0A0C3PK50"/>
<dbReference type="InterPro" id="IPR020846">
    <property type="entry name" value="MFS_dom"/>
</dbReference>
<keyword evidence="2 5" id="KW-0812">Transmembrane</keyword>
<dbReference type="Proteomes" id="UP000054217">
    <property type="component" value="Unassembled WGS sequence"/>
</dbReference>
<dbReference type="PROSITE" id="PS50850">
    <property type="entry name" value="MFS"/>
    <property type="match status" value="1"/>
</dbReference>
<evidence type="ECO:0000256" key="1">
    <source>
        <dbReference type="ARBA" id="ARBA00004141"/>
    </source>
</evidence>
<keyword evidence="8" id="KW-1185">Reference proteome</keyword>
<protein>
    <recommendedName>
        <fullName evidence="6">Major facilitator superfamily (MFS) profile domain-containing protein</fullName>
    </recommendedName>
</protein>
<proteinExistence type="predicted"/>
<name>A0A0C3PK50_PISTI</name>
<dbReference type="GO" id="GO:0046943">
    <property type="term" value="F:carboxylic acid transmembrane transporter activity"/>
    <property type="evidence" value="ECO:0007669"/>
    <property type="project" value="TreeGrafter"/>
</dbReference>
<dbReference type="STRING" id="870435.A0A0C3PK50"/>
<organism evidence="7 8">
    <name type="scientific">Pisolithus tinctorius Marx 270</name>
    <dbReference type="NCBI Taxonomy" id="870435"/>
    <lineage>
        <taxon>Eukaryota</taxon>
        <taxon>Fungi</taxon>
        <taxon>Dikarya</taxon>
        <taxon>Basidiomycota</taxon>
        <taxon>Agaricomycotina</taxon>
        <taxon>Agaricomycetes</taxon>
        <taxon>Agaricomycetidae</taxon>
        <taxon>Boletales</taxon>
        <taxon>Sclerodermatineae</taxon>
        <taxon>Pisolithaceae</taxon>
        <taxon>Pisolithus</taxon>
    </lineage>
</organism>
<feature type="transmembrane region" description="Helical" evidence="5">
    <location>
        <begin position="157"/>
        <end position="177"/>
    </location>
</feature>
<evidence type="ECO:0000313" key="8">
    <source>
        <dbReference type="Proteomes" id="UP000054217"/>
    </source>
</evidence>
<evidence type="ECO:0000256" key="2">
    <source>
        <dbReference type="ARBA" id="ARBA00022692"/>
    </source>
</evidence>
<reference evidence="8" key="2">
    <citation type="submission" date="2015-01" db="EMBL/GenBank/DDBJ databases">
        <title>Evolutionary Origins and Diversification of the Mycorrhizal Mutualists.</title>
        <authorList>
            <consortium name="DOE Joint Genome Institute"/>
            <consortium name="Mycorrhizal Genomics Consortium"/>
            <person name="Kohler A."/>
            <person name="Kuo A."/>
            <person name="Nagy L.G."/>
            <person name="Floudas D."/>
            <person name="Copeland A."/>
            <person name="Barry K.W."/>
            <person name="Cichocki N."/>
            <person name="Veneault-Fourrey C."/>
            <person name="LaButti K."/>
            <person name="Lindquist E.A."/>
            <person name="Lipzen A."/>
            <person name="Lundell T."/>
            <person name="Morin E."/>
            <person name="Murat C."/>
            <person name="Riley R."/>
            <person name="Ohm R."/>
            <person name="Sun H."/>
            <person name="Tunlid A."/>
            <person name="Henrissat B."/>
            <person name="Grigoriev I.V."/>
            <person name="Hibbett D.S."/>
            <person name="Martin F."/>
        </authorList>
    </citation>
    <scope>NUCLEOTIDE SEQUENCE [LARGE SCALE GENOMIC DNA]</scope>
    <source>
        <strain evidence="8">Marx 270</strain>
    </source>
</reference>
<feature type="domain" description="Major facilitator superfamily (MFS) profile" evidence="6">
    <location>
        <begin position="1"/>
        <end position="319"/>
    </location>
</feature>
<evidence type="ECO:0000256" key="4">
    <source>
        <dbReference type="ARBA" id="ARBA00023136"/>
    </source>
</evidence>
<dbReference type="AlphaFoldDB" id="A0A0C3PK50"/>
<dbReference type="GO" id="GO:0005886">
    <property type="term" value="C:plasma membrane"/>
    <property type="evidence" value="ECO:0007669"/>
    <property type="project" value="TreeGrafter"/>
</dbReference>
<evidence type="ECO:0000259" key="6">
    <source>
        <dbReference type="PROSITE" id="PS50850"/>
    </source>
</evidence>
<feature type="transmembrane region" description="Helical" evidence="5">
    <location>
        <begin position="257"/>
        <end position="277"/>
    </location>
</feature>
<gene>
    <name evidence="7" type="ORF">M404DRAFT_119885</name>
</gene>
<feature type="transmembrane region" description="Helical" evidence="5">
    <location>
        <begin position="297"/>
        <end position="314"/>
    </location>
</feature>
<evidence type="ECO:0000256" key="5">
    <source>
        <dbReference type="SAM" id="Phobius"/>
    </source>
</evidence>
<dbReference type="OrthoDB" id="2261376at2759"/>
<feature type="transmembrane region" description="Helical" evidence="5">
    <location>
        <begin position="189"/>
        <end position="213"/>
    </location>
</feature>
<dbReference type="HOGENOM" id="CLU_001265_46_12_1"/>
<dbReference type="EMBL" id="KN831944">
    <property type="protein sequence ID" value="KIO14580.1"/>
    <property type="molecule type" value="Genomic_DNA"/>
</dbReference>
<dbReference type="FunCoup" id="A0A0C3PK50">
    <property type="interactions" value="33"/>
</dbReference>
<feature type="transmembrane region" description="Helical" evidence="5">
    <location>
        <begin position="125"/>
        <end position="145"/>
    </location>
</feature>
<dbReference type="SUPFAM" id="SSF103473">
    <property type="entry name" value="MFS general substrate transporter"/>
    <property type="match status" value="1"/>
</dbReference>
<accession>A0A0C3PK50</accession>
<sequence length="363" mass="39234">LFLGLGVGAGHACGLAFPSELMKEHHWLILGTKTMIDAGFVLAGFVPLVLYCIFGEQHLCLVCGLSLGFGAIPAFVVLWKIAIPFYHMLEQEKHVPDCNCEILLVGPKEVCILNWLSLKWCWKSVLGLSLAWFIYDFIMYVHFAIYSSMITNNVTGGILSISIVLGWTVLINLFRIPGTVLGTYLIDYLGVRATMVVGSFLQAILGLTIGMYTPLTNHIAAFAVVYGIFLTLGEVGPGSCLRVLAAKTGPSACISGQIYSVAGAIGKVGALIGTWVFPQIIDAFGGSKTVKGSTGPFWIGSGVAILSVIVTFVLQKPLTLDGRKADNKAFHQYLEENGFVFIPASDVRASAEEVMCIEVDKWQ</sequence>
<dbReference type="PANTHER" id="PTHR23508:SF10">
    <property type="entry name" value="CARBOXYLIC ACID TRANSPORTER PROTEIN HOMOLOG"/>
    <property type="match status" value="1"/>
</dbReference>
<dbReference type="Gene3D" id="1.20.1250.20">
    <property type="entry name" value="MFS general substrate transporter like domains"/>
    <property type="match status" value="1"/>
</dbReference>
<evidence type="ECO:0000256" key="3">
    <source>
        <dbReference type="ARBA" id="ARBA00022989"/>
    </source>
</evidence>
<dbReference type="InterPro" id="IPR036259">
    <property type="entry name" value="MFS_trans_sf"/>
</dbReference>